<dbReference type="SUPFAM" id="SSF53067">
    <property type="entry name" value="Actin-like ATPase domain"/>
    <property type="match status" value="2"/>
</dbReference>
<evidence type="ECO:0000256" key="6">
    <source>
        <dbReference type="ARBA" id="ARBA00022777"/>
    </source>
</evidence>
<dbReference type="InterPro" id="IPR000890">
    <property type="entry name" value="Aliphatic_acid_kin_short-chain"/>
</dbReference>
<dbReference type="PANTHER" id="PTHR21060:SF3">
    <property type="entry name" value="BUTYRATE KINASE 2-RELATED"/>
    <property type="match status" value="1"/>
</dbReference>
<dbReference type="PROSITE" id="PS01075">
    <property type="entry name" value="ACETATE_KINASE_1"/>
    <property type="match status" value="1"/>
</dbReference>
<comment type="catalytic activity">
    <reaction evidence="8 9">
        <text>butanoate + ATP = butanoyl phosphate + ADP</text>
        <dbReference type="Rhea" id="RHEA:13585"/>
        <dbReference type="ChEBI" id="CHEBI:17968"/>
        <dbReference type="ChEBI" id="CHEBI:30616"/>
        <dbReference type="ChEBI" id="CHEBI:58079"/>
        <dbReference type="ChEBI" id="CHEBI:456216"/>
        <dbReference type="EC" id="2.7.2.7"/>
    </reaction>
</comment>
<evidence type="ECO:0000256" key="9">
    <source>
        <dbReference type="HAMAP-Rule" id="MF_00542"/>
    </source>
</evidence>
<dbReference type="RefSeq" id="WP_179979841.1">
    <property type="nucleotide sequence ID" value="NZ_LT608333.1"/>
</dbReference>
<dbReference type="GO" id="GO:0005737">
    <property type="term" value="C:cytoplasm"/>
    <property type="evidence" value="ECO:0007669"/>
    <property type="project" value="UniProtKB-SubCell"/>
</dbReference>
<dbReference type="PIRSF" id="PIRSF036458">
    <property type="entry name" value="Butyrate_kin"/>
    <property type="match status" value="1"/>
</dbReference>
<dbReference type="InterPro" id="IPR023865">
    <property type="entry name" value="Aliphatic_acid_kinase_CS"/>
</dbReference>
<evidence type="ECO:0000256" key="3">
    <source>
        <dbReference type="ARBA" id="ARBA00022490"/>
    </source>
</evidence>
<dbReference type="HAMAP" id="MF_00542">
    <property type="entry name" value="Butyrate_kinase"/>
    <property type="match status" value="1"/>
</dbReference>
<keyword evidence="5 9" id="KW-0547">Nucleotide-binding</keyword>
<reference evidence="11" key="1">
    <citation type="submission" date="2016-08" db="EMBL/GenBank/DDBJ databases">
        <authorList>
            <person name="Seilhamer J.J."/>
        </authorList>
    </citation>
    <scope>NUCLEOTIDE SEQUENCE</scope>
    <source>
        <strain evidence="11">86-1</strain>
    </source>
</reference>
<evidence type="ECO:0000256" key="2">
    <source>
        <dbReference type="ARBA" id="ARBA00008748"/>
    </source>
</evidence>
<dbReference type="EC" id="2.7.2.7" evidence="9"/>
<dbReference type="PRINTS" id="PR00471">
    <property type="entry name" value="ACETATEKNASE"/>
</dbReference>
<dbReference type="InterPro" id="IPR011245">
    <property type="entry name" value="Butyrate_kin"/>
</dbReference>
<evidence type="ECO:0000256" key="10">
    <source>
        <dbReference type="RuleBase" id="RU003835"/>
    </source>
</evidence>
<dbReference type="AlphaFoldDB" id="A0A212L281"/>
<dbReference type="CDD" id="cd24011">
    <property type="entry name" value="ASKHA_NBD_BK"/>
    <property type="match status" value="1"/>
</dbReference>
<evidence type="ECO:0000256" key="1">
    <source>
        <dbReference type="ARBA" id="ARBA00004496"/>
    </source>
</evidence>
<dbReference type="GO" id="GO:0006083">
    <property type="term" value="P:acetate metabolic process"/>
    <property type="evidence" value="ECO:0007669"/>
    <property type="project" value="TreeGrafter"/>
</dbReference>
<dbReference type="EMBL" id="FMJC01000002">
    <property type="protein sequence ID" value="SCM71655.1"/>
    <property type="molecule type" value="Genomic_DNA"/>
</dbReference>
<proteinExistence type="inferred from homology"/>
<evidence type="ECO:0000256" key="4">
    <source>
        <dbReference type="ARBA" id="ARBA00022679"/>
    </source>
</evidence>
<dbReference type="PANTHER" id="PTHR21060">
    <property type="entry name" value="ACETATE KINASE"/>
    <property type="match status" value="1"/>
</dbReference>
<dbReference type="Pfam" id="PF00871">
    <property type="entry name" value="Acetate_kinase"/>
    <property type="match status" value="1"/>
</dbReference>
<accession>A0A212L281</accession>
<evidence type="ECO:0000256" key="7">
    <source>
        <dbReference type="ARBA" id="ARBA00022840"/>
    </source>
</evidence>
<dbReference type="InterPro" id="IPR043129">
    <property type="entry name" value="ATPase_NBD"/>
</dbReference>
<gene>
    <name evidence="9 11" type="primary">buk</name>
    <name evidence="11" type="ORF">KL86DES1_20108</name>
</gene>
<comment type="similarity">
    <text evidence="2 9 10">Belongs to the acetokinase family.</text>
</comment>
<keyword evidence="3 9" id="KW-0963">Cytoplasm</keyword>
<keyword evidence="7 9" id="KW-0067">ATP-binding</keyword>
<protein>
    <recommendedName>
        <fullName evidence="9">Probable butyrate kinase</fullName>
        <shortName evidence="9">BK</shortName>
        <ecNumber evidence="9">2.7.2.7</ecNumber>
    </recommendedName>
    <alternativeName>
        <fullName evidence="9">Branched-chain carboxylic acid kinase</fullName>
    </alternativeName>
</protein>
<name>A0A212L281_9BACT</name>
<dbReference type="GO" id="GO:0005524">
    <property type="term" value="F:ATP binding"/>
    <property type="evidence" value="ECO:0007669"/>
    <property type="project" value="UniProtKB-KW"/>
</dbReference>
<dbReference type="NCBIfam" id="NF002834">
    <property type="entry name" value="PRK03011.1-5"/>
    <property type="match status" value="1"/>
</dbReference>
<dbReference type="GO" id="GO:0047761">
    <property type="term" value="F:butyrate kinase activity"/>
    <property type="evidence" value="ECO:0007669"/>
    <property type="project" value="UniProtKB-UniRule"/>
</dbReference>
<sequence length="359" mass="38788">MPHILAINPGSTSTKIAVYKDASPLFTENITHTPGELSAYSSIIDQYSFRFELILAALEKHSVPLDSIDVVVGRGGLLPALDAGAYLVDEKMLEYLRRAPRGEHASNLGAFLAKGVADKAGVNAYIYDPVTVDEMIPVTRVTGLPSIQRRGMAHNLNMRACAIKYAEERGKKYTDLTLIVGHLGGGFSFTLHDHGKMIDMVSDDEGPFSPERVGGIPSFALMNYVLEAGLDAKAFMRKFRGQSGLIAHCHTTDAREIEESIRQGDAQAALVYEAMILNIAKALAGLSTVVFGNVEAIILTGGLAYSNMIVEQVTKRVRHIAPVVCMPGENEMAALAAGALRMLKKTEKANVFPEEVNAT</sequence>
<dbReference type="NCBIfam" id="TIGR02707">
    <property type="entry name" value="butyr_kinase"/>
    <property type="match status" value="1"/>
</dbReference>
<comment type="subcellular location">
    <subcellularLocation>
        <location evidence="1 9">Cytoplasm</location>
    </subcellularLocation>
</comment>
<evidence type="ECO:0000256" key="5">
    <source>
        <dbReference type="ARBA" id="ARBA00022741"/>
    </source>
</evidence>
<dbReference type="Gene3D" id="3.30.420.40">
    <property type="match status" value="2"/>
</dbReference>
<dbReference type="GO" id="GO:0008776">
    <property type="term" value="F:acetate kinase activity"/>
    <property type="evidence" value="ECO:0007669"/>
    <property type="project" value="TreeGrafter"/>
</dbReference>
<evidence type="ECO:0000313" key="11">
    <source>
        <dbReference type="EMBL" id="SCM71655.1"/>
    </source>
</evidence>
<evidence type="ECO:0000256" key="8">
    <source>
        <dbReference type="ARBA" id="ARBA00048596"/>
    </source>
</evidence>
<keyword evidence="4 9" id="KW-0808">Transferase</keyword>
<organism evidence="11">
    <name type="scientific">uncultured Desulfovibrio sp</name>
    <dbReference type="NCBI Taxonomy" id="167968"/>
    <lineage>
        <taxon>Bacteria</taxon>
        <taxon>Pseudomonadati</taxon>
        <taxon>Thermodesulfobacteriota</taxon>
        <taxon>Desulfovibrionia</taxon>
        <taxon>Desulfovibrionales</taxon>
        <taxon>Desulfovibrionaceae</taxon>
        <taxon>Desulfovibrio</taxon>
        <taxon>environmental samples</taxon>
    </lineage>
</organism>
<keyword evidence="6 9" id="KW-0418">Kinase</keyword>